<feature type="region of interest" description="Disordered" evidence="1">
    <location>
        <begin position="117"/>
        <end position="140"/>
    </location>
</feature>
<dbReference type="RefSeq" id="WP_153571209.1">
    <property type="nucleotide sequence ID" value="NZ_CP045725.1"/>
</dbReference>
<dbReference type="Pfam" id="PF07883">
    <property type="entry name" value="Cupin_2"/>
    <property type="match status" value="1"/>
</dbReference>
<dbReference type="Gene3D" id="2.60.120.10">
    <property type="entry name" value="Jelly Rolls"/>
    <property type="match status" value="1"/>
</dbReference>
<dbReference type="InterPro" id="IPR014710">
    <property type="entry name" value="RmlC-like_jellyroll"/>
</dbReference>
<dbReference type="PANTHER" id="PTHR43346">
    <property type="entry name" value="LIGAND BINDING DOMAIN PROTEIN, PUTATIVE (AFU_ORTHOLOGUE AFUA_6G14370)-RELATED"/>
    <property type="match status" value="1"/>
</dbReference>
<evidence type="ECO:0000256" key="1">
    <source>
        <dbReference type="SAM" id="MobiDB-lite"/>
    </source>
</evidence>
<dbReference type="SUPFAM" id="SSF51182">
    <property type="entry name" value="RmlC-like cupins"/>
    <property type="match status" value="1"/>
</dbReference>
<dbReference type="InterPro" id="IPR011051">
    <property type="entry name" value="RmlC_Cupin_sf"/>
</dbReference>
<protein>
    <submittedName>
        <fullName evidence="3">Cupin domain-containing protein</fullName>
    </submittedName>
</protein>
<dbReference type="Proteomes" id="UP000386847">
    <property type="component" value="Chromosome"/>
</dbReference>
<dbReference type="KEGG" id="rain:Rai3103_02150"/>
<dbReference type="CDD" id="cd02223">
    <property type="entry name" value="cupin_Bh2720-like"/>
    <property type="match status" value="1"/>
</dbReference>
<dbReference type="InterPro" id="IPR013096">
    <property type="entry name" value="Cupin_2"/>
</dbReference>
<reference evidence="3 4" key="1">
    <citation type="submission" date="2019-10" db="EMBL/GenBank/DDBJ databases">
        <title>Genomic analysis of Raineyella sp. CBA3103.</title>
        <authorList>
            <person name="Roh S.W."/>
        </authorList>
    </citation>
    <scope>NUCLEOTIDE SEQUENCE [LARGE SCALE GENOMIC DNA]</scope>
    <source>
        <strain evidence="3 4">CBA3103</strain>
    </source>
</reference>
<keyword evidence="4" id="KW-1185">Reference proteome</keyword>
<gene>
    <name evidence="3" type="ORF">Rai3103_02150</name>
</gene>
<dbReference type="EMBL" id="CP045725">
    <property type="protein sequence ID" value="QGF22680.1"/>
    <property type="molecule type" value="Genomic_DNA"/>
</dbReference>
<evidence type="ECO:0000259" key="2">
    <source>
        <dbReference type="Pfam" id="PF07883"/>
    </source>
</evidence>
<evidence type="ECO:0000313" key="3">
    <source>
        <dbReference type="EMBL" id="QGF22680.1"/>
    </source>
</evidence>
<accession>A0A5Q2F6R8</accession>
<feature type="domain" description="Cupin type-2" evidence="2">
    <location>
        <begin position="37"/>
        <end position="112"/>
    </location>
</feature>
<feature type="compositionally biased region" description="Basic and acidic residues" evidence="1">
    <location>
        <begin position="117"/>
        <end position="133"/>
    </location>
</feature>
<organism evidence="3 4">
    <name type="scientific">Raineyella fluvialis</name>
    <dbReference type="NCBI Taxonomy" id="2662261"/>
    <lineage>
        <taxon>Bacteria</taxon>
        <taxon>Bacillati</taxon>
        <taxon>Actinomycetota</taxon>
        <taxon>Actinomycetes</taxon>
        <taxon>Propionibacteriales</taxon>
        <taxon>Propionibacteriaceae</taxon>
        <taxon>Raineyella</taxon>
    </lineage>
</organism>
<dbReference type="PANTHER" id="PTHR43346:SF1">
    <property type="entry name" value="QUERCETIN 2,3-DIOXYGENASE-RELATED"/>
    <property type="match status" value="1"/>
</dbReference>
<dbReference type="AlphaFoldDB" id="A0A5Q2F6R8"/>
<evidence type="ECO:0000313" key="4">
    <source>
        <dbReference type="Proteomes" id="UP000386847"/>
    </source>
</evidence>
<sequence>MTDSGPAPYVVDIEAATLANTYFRDTLWTGTFLQMTVMAIEPGGEVGGEIHDDHDQFIRIEEGRARVVMGPAKDVFTLDQEVEEDWVILIPAGSYHNVINVGDGPLKLYSLYAPPEHRPGTRHETAEDAREDPQETDLVD</sequence>
<proteinExistence type="predicted"/>
<dbReference type="InterPro" id="IPR052538">
    <property type="entry name" value="Flavonoid_dioxygenase-like"/>
</dbReference>
<name>A0A5Q2F6R8_9ACTN</name>